<keyword evidence="5" id="KW-1185">Reference proteome</keyword>
<dbReference type="PANTHER" id="PTHR33988">
    <property type="entry name" value="ENDORIBONUCLEASE MAZF-RELATED"/>
    <property type="match status" value="1"/>
</dbReference>
<accession>B7K2D0</accession>
<keyword evidence="3" id="KW-0378">Hydrolase</keyword>
<keyword evidence="2" id="KW-1277">Toxin-antitoxin system</keyword>
<dbReference type="EC" id="3.1.-.-" evidence="3"/>
<dbReference type="GO" id="GO:0016075">
    <property type="term" value="P:rRNA catabolic process"/>
    <property type="evidence" value="ECO:0007669"/>
    <property type="project" value="TreeGrafter"/>
</dbReference>
<proteinExistence type="inferred from homology"/>
<comment type="similarity">
    <text evidence="1 3">Belongs to the PemK/MazF family.</text>
</comment>
<dbReference type="InterPro" id="IPR011067">
    <property type="entry name" value="Plasmid_toxin/cell-grow_inhib"/>
</dbReference>
<dbReference type="EMBL" id="CP001287">
    <property type="protein sequence ID" value="ACK65266.1"/>
    <property type="molecule type" value="Genomic_DNA"/>
</dbReference>
<sequence>MVTIGDRVPERGDIIRLELNPPTGSEQAGYRPALIISPVAYNRISKLILICPITSRQKGWPFEVLLPPSLQTYGVVLVDQIRSIDCQARKADFVEILPADVMDEVLAKLEPLLT</sequence>
<dbReference type="GO" id="GO:0006402">
    <property type="term" value="P:mRNA catabolic process"/>
    <property type="evidence" value="ECO:0007669"/>
    <property type="project" value="TreeGrafter"/>
</dbReference>
<reference evidence="5" key="1">
    <citation type="journal article" date="2011" name="MBio">
        <title>Novel metabolic attributes of the genus Cyanothece, comprising a group of unicellular nitrogen-fixing Cyanobacteria.</title>
        <authorList>
            <person name="Bandyopadhyay A."/>
            <person name="Elvitigala T."/>
            <person name="Welsh E."/>
            <person name="Stockel J."/>
            <person name="Liberton M."/>
            <person name="Min H."/>
            <person name="Sherman L.A."/>
            <person name="Pakrasi H.B."/>
        </authorList>
    </citation>
    <scope>NUCLEOTIDE SEQUENCE [LARGE SCALE GENOMIC DNA]</scope>
    <source>
        <strain evidence="5">PCC 8801</strain>
    </source>
</reference>
<dbReference type="GO" id="GO:0016787">
    <property type="term" value="F:hydrolase activity"/>
    <property type="evidence" value="ECO:0007669"/>
    <property type="project" value="UniProtKB-KW"/>
</dbReference>
<evidence type="ECO:0000313" key="5">
    <source>
        <dbReference type="Proteomes" id="UP000008204"/>
    </source>
</evidence>
<dbReference type="OrthoDB" id="9808744at2"/>
<evidence type="ECO:0000256" key="2">
    <source>
        <dbReference type="ARBA" id="ARBA00022649"/>
    </source>
</evidence>
<dbReference type="PIRSF" id="PIRSF033490">
    <property type="entry name" value="MazF"/>
    <property type="match status" value="1"/>
</dbReference>
<evidence type="ECO:0000256" key="3">
    <source>
        <dbReference type="PIRNR" id="PIRNR033490"/>
    </source>
</evidence>
<gene>
    <name evidence="4" type="ordered locus">PCC8801_1199</name>
</gene>
<dbReference type="InterPro" id="IPR003477">
    <property type="entry name" value="PemK-like"/>
</dbReference>
<name>B7K2D0_RIPO1</name>
<organism evidence="4 5">
    <name type="scientific">Rippkaea orientalis (strain PCC 8801 / RF-1)</name>
    <name type="common">Cyanothece sp. (strain PCC 8801)</name>
    <dbReference type="NCBI Taxonomy" id="41431"/>
    <lineage>
        <taxon>Bacteria</taxon>
        <taxon>Bacillati</taxon>
        <taxon>Cyanobacteriota</taxon>
        <taxon>Cyanophyceae</taxon>
        <taxon>Oscillatoriophycideae</taxon>
        <taxon>Chroococcales</taxon>
        <taxon>Aphanothecaceae</taxon>
        <taxon>Rippkaea</taxon>
        <taxon>Rippkaea orientalis</taxon>
    </lineage>
</organism>
<dbReference type="eggNOG" id="COG2337">
    <property type="taxonomic scope" value="Bacteria"/>
</dbReference>
<keyword evidence="3" id="KW-0540">Nuclease</keyword>
<dbReference type="GO" id="GO:0004521">
    <property type="term" value="F:RNA endonuclease activity"/>
    <property type="evidence" value="ECO:0007669"/>
    <property type="project" value="TreeGrafter"/>
</dbReference>
<dbReference type="AlphaFoldDB" id="B7K2D0"/>
<dbReference type="Gene3D" id="2.30.30.110">
    <property type="match status" value="1"/>
</dbReference>
<dbReference type="RefSeq" id="WP_012594540.1">
    <property type="nucleotide sequence ID" value="NC_011726.1"/>
</dbReference>
<comment type="function">
    <text evidence="3">Toxic component of a type II toxin-antitoxin (TA) system.</text>
</comment>
<dbReference type="KEGG" id="cyp:PCC8801_1199"/>
<dbReference type="PANTHER" id="PTHR33988:SF3">
    <property type="entry name" value="ENDORIBONUCLEASE TOXIN CHPB-RELATED"/>
    <property type="match status" value="1"/>
</dbReference>
<protein>
    <recommendedName>
        <fullName evidence="3">mRNA interferase</fullName>
        <ecNumber evidence="3">3.1.-.-</ecNumber>
    </recommendedName>
</protein>
<evidence type="ECO:0000313" key="4">
    <source>
        <dbReference type="EMBL" id="ACK65266.1"/>
    </source>
</evidence>
<dbReference type="HOGENOM" id="CLU_121823_2_3_3"/>
<dbReference type="STRING" id="41431.PCC8801_1199"/>
<dbReference type="Pfam" id="PF02452">
    <property type="entry name" value="PemK_toxin"/>
    <property type="match status" value="1"/>
</dbReference>
<dbReference type="SUPFAM" id="SSF50118">
    <property type="entry name" value="Cell growth inhibitor/plasmid maintenance toxic component"/>
    <property type="match status" value="1"/>
</dbReference>
<evidence type="ECO:0000256" key="1">
    <source>
        <dbReference type="ARBA" id="ARBA00007521"/>
    </source>
</evidence>
<dbReference type="GO" id="GO:0003677">
    <property type="term" value="F:DNA binding"/>
    <property type="evidence" value="ECO:0007669"/>
    <property type="project" value="InterPro"/>
</dbReference>
<dbReference type="Proteomes" id="UP000008204">
    <property type="component" value="Chromosome"/>
</dbReference>
<keyword evidence="3" id="KW-0255">Endonuclease</keyword>